<gene>
    <name evidence="2" type="ORF">DW789_05895</name>
</gene>
<evidence type="ECO:0000256" key="1">
    <source>
        <dbReference type="SAM" id="Phobius"/>
    </source>
</evidence>
<feature type="transmembrane region" description="Helical" evidence="1">
    <location>
        <begin position="64"/>
        <end position="85"/>
    </location>
</feature>
<evidence type="ECO:0000313" key="3">
    <source>
        <dbReference type="Proteomes" id="UP000284361"/>
    </source>
</evidence>
<feature type="transmembrane region" description="Helical" evidence="1">
    <location>
        <begin position="7"/>
        <end position="26"/>
    </location>
</feature>
<feature type="transmembrane region" description="Helical" evidence="1">
    <location>
        <begin position="32"/>
        <end position="55"/>
    </location>
</feature>
<reference evidence="2 3" key="1">
    <citation type="submission" date="2018-08" db="EMBL/GenBank/DDBJ databases">
        <title>A genome reference for cultivated species of the human gut microbiota.</title>
        <authorList>
            <person name="Zou Y."/>
            <person name="Xue W."/>
            <person name="Luo G."/>
        </authorList>
    </citation>
    <scope>NUCLEOTIDE SEQUENCE [LARGE SCALE GENOMIC DNA]</scope>
    <source>
        <strain evidence="2 3">AM31-10</strain>
    </source>
</reference>
<organism evidence="2 3">
    <name type="scientific">Phocaeicola plebeius</name>
    <dbReference type="NCBI Taxonomy" id="310297"/>
    <lineage>
        <taxon>Bacteria</taxon>
        <taxon>Pseudomonadati</taxon>
        <taxon>Bacteroidota</taxon>
        <taxon>Bacteroidia</taxon>
        <taxon>Bacteroidales</taxon>
        <taxon>Bacteroidaceae</taxon>
        <taxon>Phocaeicola</taxon>
    </lineage>
</organism>
<comment type="caution">
    <text evidence="2">The sequence shown here is derived from an EMBL/GenBank/DDBJ whole genome shotgun (WGS) entry which is preliminary data.</text>
</comment>
<keyword evidence="1" id="KW-0812">Transmembrane</keyword>
<keyword evidence="1" id="KW-1133">Transmembrane helix</keyword>
<dbReference type="EMBL" id="QSJG01000008">
    <property type="protein sequence ID" value="RHD55838.1"/>
    <property type="molecule type" value="Genomic_DNA"/>
</dbReference>
<accession>A0A414FWZ6</accession>
<proteinExistence type="predicted"/>
<name>A0A414FWZ6_9BACT</name>
<dbReference type="Proteomes" id="UP000284361">
    <property type="component" value="Unassembled WGS sequence"/>
</dbReference>
<evidence type="ECO:0000313" key="2">
    <source>
        <dbReference type="EMBL" id="RHD55838.1"/>
    </source>
</evidence>
<keyword evidence="1" id="KW-0472">Membrane</keyword>
<sequence length="163" mass="19029">MVEMKKKYNNVILLIALGLIAIIYILRHNFLITTYTYAIVIAAISIAVTLIAFIFKVTRQKDKVLFGIKSFVMLYISIWTLFYSYCYVQKSTNVQTAIVPINGYYTRRTDGVLFTFQDKHFDRKAFIPNYSDSLIDKYVIKLELVEVISNVYYINKLHVIPKN</sequence>
<protein>
    <submittedName>
        <fullName evidence="2">Uncharacterized protein</fullName>
    </submittedName>
</protein>
<dbReference type="AlphaFoldDB" id="A0A414FWZ6"/>